<evidence type="ECO:0000313" key="3">
    <source>
        <dbReference type="Proteomes" id="UP000002256"/>
    </source>
</evidence>
<dbReference type="EMBL" id="CP001622">
    <property type="protein sequence ID" value="ACS55865.1"/>
    <property type="molecule type" value="Genomic_DNA"/>
</dbReference>
<evidence type="ECO:0000259" key="1">
    <source>
        <dbReference type="PROSITE" id="PS00125"/>
    </source>
</evidence>
<dbReference type="Gene3D" id="3.60.21.10">
    <property type="match status" value="1"/>
</dbReference>
<accession>C6AVQ4</accession>
<name>C6AVQ4_RHILS</name>
<dbReference type="InterPro" id="IPR029052">
    <property type="entry name" value="Metallo-depent_PP-like"/>
</dbReference>
<dbReference type="GO" id="GO:0016787">
    <property type="term" value="F:hydrolase activity"/>
    <property type="evidence" value="ECO:0007669"/>
    <property type="project" value="InterPro"/>
</dbReference>
<dbReference type="InterPro" id="IPR006186">
    <property type="entry name" value="Ser/Thr-sp_prot-phosphatase"/>
</dbReference>
<feature type="domain" description="Serine/threonine specific protein phosphatases" evidence="1">
    <location>
        <begin position="17"/>
        <end position="22"/>
    </location>
</feature>
<dbReference type="Proteomes" id="UP000002256">
    <property type="component" value="Chromosome"/>
</dbReference>
<reference evidence="2 3" key="1">
    <citation type="journal article" date="2010" name="Stand. Genomic Sci.">
        <title>Complete genome sequence of Rhizobium leguminosarum bv. trifolii strain WSM1325, an effective microsymbiont of annual Mediterranean clovers.</title>
        <authorList>
            <person name="Reeve W."/>
            <person name="O'Hara G."/>
            <person name="Chain P."/>
            <person name="Ardley J."/>
            <person name="Brau L."/>
            <person name="Nandesena K."/>
            <person name="Tiwari R."/>
            <person name="Copeland A."/>
            <person name="Nolan M."/>
            <person name="Han C."/>
            <person name="Brettin T."/>
            <person name="Land M."/>
            <person name="Ovchinikova G."/>
            <person name="Ivanova N."/>
            <person name="Mavromatis K."/>
            <person name="Markowitz V."/>
            <person name="Kyrpides N."/>
            <person name="Melino V."/>
            <person name="Denton M."/>
            <person name="Yates R."/>
            <person name="Howieson J."/>
        </authorList>
    </citation>
    <scope>NUCLEOTIDE SEQUENCE [LARGE SCALE GENOMIC DNA]</scope>
    <source>
        <strain evidence="2 3">WSM1325</strain>
    </source>
</reference>
<evidence type="ECO:0000313" key="2">
    <source>
        <dbReference type="EMBL" id="ACS55865.1"/>
    </source>
</evidence>
<dbReference type="HOGENOM" id="CLU_1794928_0_0_5"/>
<protein>
    <submittedName>
        <fullName evidence="2">Metallophosphoesterase</fullName>
    </submittedName>
</protein>
<gene>
    <name evidence="2" type="ordered locus">Rleg_1577</name>
</gene>
<sequence length="144" mass="16062">MDLVITTLRDVSGSKLLRGNHEDFVLRFIDNPYSRDYDLMNWMCNGGAATALSYDVTPAEHWNELKRMILEMLAALEAHPSHVAAMRDAEHRVVDQGHVFVLRKGPHSRSAVGGVLILLSSLVTRLHPCQATIAHGLDNERHAT</sequence>
<dbReference type="PROSITE" id="PS00125">
    <property type="entry name" value="SER_THR_PHOSPHATASE"/>
    <property type="match status" value="1"/>
</dbReference>
<proteinExistence type="predicted"/>
<dbReference type="KEGG" id="rlg:Rleg_1577"/>
<organism evidence="2 3">
    <name type="scientific">Rhizobium leguminosarum bv. trifolii (strain WSM1325)</name>
    <dbReference type="NCBI Taxonomy" id="395491"/>
    <lineage>
        <taxon>Bacteria</taxon>
        <taxon>Pseudomonadati</taxon>
        <taxon>Pseudomonadota</taxon>
        <taxon>Alphaproteobacteria</taxon>
        <taxon>Hyphomicrobiales</taxon>
        <taxon>Rhizobiaceae</taxon>
        <taxon>Rhizobium/Agrobacterium group</taxon>
        <taxon>Rhizobium</taxon>
    </lineage>
</organism>
<dbReference type="AlphaFoldDB" id="C6AVQ4"/>